<reference evidence="2 3" key="1">
    <citation type="submission" date="2016-10" db="EMBL/GenBank/DDBJ databases">
        <authorList>
            <person name="de Groot N.N."/>
        </authorList>
    </citation>
    <scope>NUCLEOTIDE SEQUENCE [LARGE SCALE GENOMIC DNA]</scope>
    <source>
        <strain evidence="2 3">DSM 45317</strain>
    </source>
</reference>
<keyword evidence="3" id="KW-1185">Reference proteome</keyword>
<dbReference type="SMART" id="SM01022">
    <property type="entry name" value="ASCH"/>
    <property type="match status" value="1"/>
</dbReference>
<dbReference type="AlphaFoldDB" id="A0A1I4AP75"/>
<accession>A0A1I4AP75</accession>
<dbReference type="InterPro" id="IPR015947">
    <property type="entry name" value="PUA-like_sf"/>
</dbReference>
<evidence type="ECO:0000313" key="2">
    <source>
        <dbReference type="EMBL" id="SFK57539.1"/>
    </source>
</evidence>
<dbReference type="InParanoid" id="A0A1I4AP75"/>
<organism evidence="2 3">
    <name type="scientific">Geodermatophilus ruber</name>
    <dbReference type="NCBI Taxonomy" id="504800"/>
    <lineage>
        <taxon>Bacteria</taxon>
        <taxon>Bacillati</taxon>
        <taxon>Actinomycetota</taxon>
        <taxon>Actinomycetes</taxon>
        <taxon>Geodermatophilales</taxon>
        <taxon>Geodermatophilaceae</taxon>
        <taxon>Geodermatophilus</taxon>
    </lineage>
</organism>
<evidence type="ECO:0000259" key="1">
    <source>
        <dbReference type="SMART" id="SM01022"/>
    </source>
</evidence>
<dbReference type="Proteomes" id="UP000199152">
    <property type="component" value="Unassembled WGS sequence"/>
</dbReference>
<protein>
    <submittedName>
        <fullName evidence="2">Predicted transcriptional regulator, contains an HTH and PUA-like domains</fullName>
    </submittedName>
</protein>
<sequence>MSAAGPRPPRVALLSFRQPFADALLDGRKRHEFRRGTAGFAPGDLLLVYEIAPVSRVIGVARVGRVHRGSGPELAGIEEHPDLSDLTADYLGDAPAAVALQLDAVHRLPDPVPLAALGLDRPPRSYRWLPRETSWPAAVRDGLAALREERWTSE</sequence>
<dbReference type="Pfam" id="PF04266">
    <property type="entry name" value="ASCH"/>
    <property type="match status" value="1"/>
</dbReference>
<dbReference type="SUPFAM" id="SSF88697">
    <property type="entry name" value="PUA domain-like"/>
    <property type="match status" value="1"/>
</dbReference>
<dbReference type="RefSeq" id="WP_091321558.1">
    <property type="nucleotide sequence ID" value="NZ_FOSW01000002.1"/>
</dbReference>
<dbReference type="InterPro" id="IPR007374">
    <property type="entry name" value="ASCH_domain"/>
</dbReference>
<proteinExistence type="predicted"/>
<dbReference type="OrthoDB" id="5522492at2"/>
<dbReference type="STRING" id="504800.SAMN04488085_102305"/>
<evidence type="ECO:0000313" key="3">
    <source>
        <dbReference type="Proteomes" id="UP000199152"/>
    </source>
</evidence>
<name>A0A1I4AP75_9ACTN</name>
<feature type="domain" description="ASCH" evidence="1">
    <location>
        <begin position="14"/>
        <end position="106"/>
    </location>
</feature>
<gene>
    <name evidence="2" type="ORF">SAMN04488085_102305</name>
</gene>
<dbReference type="EMBL" id="FOSW01000002">
    <property type="protein sequence ID" value="SFK57539.1"/>
    <property type="molecule type" value="Genomic_DNA"/>
</dbReference>